<evidence type="ECO:0000313" key="2">
    <source>
        <dbReference type="Proteomes" id="UP000295238"/>
    </source>
</evidence>
<reference evidence="1 2" key="1">
    <citation type="submission" date="2019-03" db="EMBL/GenBank/DDBJ databases">
        <title>Rhizobium sp. nov., an bacterium isolated from biocrust in Mu Us Desert.</title>
        <authorList>
            <person name="Lixiong L."/>
        </authorList>
    </citation>
    <scope>NUCLEOTIDE SEQUENCE [LARGE SCALE GENOMIC DNA]</scope>
    <source>
        <strain evidence="1 2">SPY-1</strain>
    </source>
</reference>
<dbReference type="RefSeq" id="WP_133316984.1">
    <property type="nucleotide sequence ID" value="NZ_SMTL01000003.1"/>
</dbReference>
<dbReference type="EMBL" id="SMTL01000003">
    <property type="protein sequence ID" value="TDK35563.1"/>
    <property type="molecule type" value="Genomic_DNA"/>
</dbReference>
<dbReference type="Proteomes" id="UP000295238">
    <property type="component" value="Unassembled WGS sequence"/>
</dbReference>
<evidence type="ECO:0000313" key="1">
    <source>
        <dbReference type="EMBL" id="TDK35563.1"/>
    </source>
</evidence>
<dbReference type="OrthoDB" id="8296990at2"/>
<gene>
    <name evidence="1" type="ORF">E2F50_15145</name>
</gene>
<dbReference type="AlphaFoldDB" id="A0A4R5UHX1"/>
<proteinExistence type="predicted"/>
<comment type="caution">
    <text evidence="1">The sequence shown here is derived from an EMBL/GenBank/DDBJ whole genome shotgun (WGS) entry which is preliminary data.</text>
</comment>
<sequence length="77" mass="8979">MMKDLPVQDFAISLEAMTDDEIFMTMAQLERRSETAEGDAQEEIFARIALTEDLIEQRYPGQSLTPYRAWKQRQPIL</sequence>
<accession>A0A4R5UHX1</accession>
<keyword evidence="2" id="KW-1185">Reference proteome</keyword>
<organism evidence="1 2">
    <name type="scientific">Rhizobium deserti</name>
    <dbReference type="NCBI Taxonomy" id="2547961"/>
    <lineage>
        <taxon>Bacteria</taxon>
        <taxon>Pseudomonadati</taxon>
        <taxon>Pseudomonadota</taxon>
        <taxon>Alphaproteobacteria</taxon>
        <taxon>Hyphomicrobiales</taxon>
        <taxon>Rhizobiaceae</taxon>
        <taxon>Rhizobium/Agrobacterium group</taxon>
        <taxon>Rhizobium</taxon>
    </lineage>
</organism>
<protein>
    <submittedName>
        <fullName evidence="1">Uncharacterized protein</fullName>
    </submittedName>
</protein>
<name>A0A4R5UHX1_9HYPH</name>